<dbReference type="KEGG" id="nct:NMSP_0416"/>
<reference evidence="1 2" key="1">
    <citation type="journal article" date="2017" name="Environ. Microbiol.">
        <title>Genome and epigenome of a novel marine Thaumarchaeota strain suggest viral infection, phosphorothioation DNA modification and multiple restriction systems.</title>
        <authorList>
            <person name="Ahlgren N.A."/>
            <person name="Chen Y."/>
            <person name="Needham D.M."/>
            <person name="Parada A.E."/>
            <person name="Sachdeva R."/>
            <person name="Trinh V."/>
            <person name="Chen T."/>
            <person name="Fuhrman J.A."/>
        </authorList>
    </citation>
    <scope>NUCLEOTIDE SEQUENCE [LARGE SCALE GENOMIC DNA]</scope>
    <source>
        <strain evidence="1 2">SPOT01</strain>
    </source>
</reference>
<dbReference type="RefSeq" id="WP_086907225.1">
    <property type="nucleotide sequence ID" value="NZ_CP021324.1"/>
</dbReference>
<evidence type="ECO:0000313" key="1">
    <source>
        <dbReference type="EMBL" id="ARS64039.1"/>
    </source>
</evidence>
<proteinExistence type="predicted"/>
<evidence type="ECO:0000313" key="2">
    <source>
        <dbReference type="Proteomes" id="UP000249949"/>
    </source>
</evidence>
<name>A0A2Z2HM14_9ARCH</name>
<organism evidence="1 2">
    <name type="scientific">Candidatus Nitrosomarinus catalinensis</name>
    <dbReference type="NCBI Taxonomy" id="1898749"/>
    <lineage>
        <taxon>Archaea</taxon>
        <taxon>Nitrososphaerota</taxon>
        <taxon>Nitrososphaeria</taxon>
        <taxon>Nitrosopumilales</taxon>
        <taxon>Nitrosopumilaceae</taxon>
        <taxon>Candidatus Nitrosomarinus</taxon>
    </lineage>
</organism>
<accession>A0A2Z2HM14</accession>
<dbReference type="EMBL" id="CP021324">
    <property type="protein sequence ID" value="ARS64039.1"/>
    <property type="molecule type" value="Genomic_DNA"/>
</dbReference>
<dbReference type="AlphaFoldDB" id="A0A2Z2HM14"/>
<keyword evidence="2" id="KW-1185">Reference proteome</keyword>
<sequence length="75" mass="8592">MPEIFVYCKTCSKKVKAVVLTVHEKEYDESIQGYRRYGMVRILEHNIGFRKTCSDTSQMKAIVSSDSKDDNGVLN</sequence>
<dbReference type="Proteomes" id="UP000249949">
    <property type="component" value="Chromosome"/>
</dbReference>
<gene>
    <name evidence="1" type="ORF">NMSP_0416</name>
</gene>
<dbReference type="GeneID" id="32900913"/>
<dbReference type="OrthoDB" id="2066at2157"/>
<protein>
    <submittedName>
        <fullName evidence="1">Uncharacterized protein</fullName>
    </submittedName>
</protein>